<protein>
    <submittedName>
        <fullName evidence="1">Uncharacterized protein</fullName>
    </submittedName>
</protein>
<proteinExistence type="predicted"/>
<keyword evidence="2" id="KW-1185">Reference proteome</keyword>
<name>A0AAJ1X5Z2_9RHOB</name>
<dbReference type="EMBL" id="JANFFA010000001">
    <property type="protein sequence ID" value="MDQ2092887.1"/>
    <property type="molecule type" value="Genomic_DNA"/>
</dbReference>
<evidence type="ECO:0000313" key="2">
    <source>
        <dbReference type="Proteomes" id="UP001227162"/>
    </source>
</evidence>
<sequence length="161" mass="17267">MMTMPLLCSACSSGLSEQDVRDRLGRWLSPGKAMVFSQTDSCTAAAFHVRNTAVKSSLVMANDPAIALFQLKRVGIVGLSVPGMTPAQATEIIATSDFPTAVAVIRVGQSAQPCMEPDFQQAIYNAVHDPKTVLILDAESVSLIVLDRTQKRIFFITGASH</sequence>
<evidence type="ECO:0000313" key="1">
    <source>
        <dbReference type="EMBL" id="MDQ2092887.1"/>
    </source>
</evidence>
<dbReference type="Proteomes" id="UP001227162">
    <property type="component" value="Unassembled WGS sequence"/>
</dbReference>
<gene>
    <name evidence="1" type="ORF">NOI20_02045</name>
</gene>
<dbReference type="AlphaFoldDB" id="A0AAJ1X5Z2"/>
<reference evidence="1" key="1">
    <citation type="submission" date="2022-07" db="EMBL/GenBank/DDBJ databases">
        <authorList>
            <person name="Otstavnykh N."/>
            <person name="Isaeva M."/>
            <person name="Bystritskaya E."/>
        </authorList>
    </citation>
    <scope>NUCLEOTIDE SEQUENCE</scope>
    <source>
        <strain evidence="1">10Alg 79</strain>
    </source>
</reference>
<reference evidence="1" key="2">
    <citation type="submission" date="2023-04" db="EMBL/GenBank/DDBJ databases">
        <title>'Rhodoalgimonas zhirmunskyi' gen. nov., isolated from a red alga.</title>
        <authorList>
            <person name="Nedashkovskaya O.I."/>
            <person name="Otstavnykh N.Y."/>
            <person name="Bystritskaya E.P."/>
            <person name="Balabanova L.A."/>
            <person name="Isaeva M.P."/>
        </authorList>
    </citation>
    <scope>NUCLEOTIDE SEQUENCE</scope>
    <source>
        <strain evidence="1">10Alg 79</strain>
    </source>
</reference>
<comment type="caution">
    <text evidence="1">The sequence shown here is derived from an EMBL/GenBank/DDBJ whole genome shotgun (WGS) entry which is preliminary data.</text>
</comment>
<accession>A0AAJ1X5Z2</accession>
<organism evidence="1 2">
    <name type="scientific">Rhodalgimonas zhirmunskyi</name>
    <dbReference type="NCBI Taxonomy" id="2964767"/>
    <lineage>
        <taxon>Bacteria</taxon>
        <taxon>Pseudomonadati</taxon>
        <taxon>Pseudomonadota</taxon>
        <taxon>Alphaproteobacteria</taxon>
        <taxon>Rhodobacterales</taxon>
        <taxon>Roseobacteraceae</taxon>
        <taxon>Rhodalgimonas</taxon>
    </lineage>
</organism>